<accession>A0A8S1NET0</accession>
<evidence type="ECO:0000256" key="2">
    <source>
        <dbReference type="SAM" id="MobiDB-lite"/>
    </source>
</evidence>
<dbReference type="OMA" id="FIGVTIC"/>
<dbReference type="EMBL" id="CAJJDM010000091">
    <property type="protein sequence ID" value="CAD8091607.1"/>
    <property type="molecule type" value="Genomic_DNA"/>
</dbReference>
<keyword evidence="4" id="KW-1185">Reference proteome</keyword>
<feature type="region of interest" description="Disordered" evidence="2">
    <location>
        <begin position="270"/>
        <end position="289"/>
    </location>
</feature>
<dbReference type="Proteomes" id="UP000688137">
    <property type="component" value="Unassembled WGS sequence"/>
</dbReference>
<comment type="caution">
    <text evidence="3">The sequence shown here is derived from an EMBL/GenBank/DDBJ whole genome shotgun (WGS) entry which is preliminary data.</text>
</comment>
<evidence type="ECO:0000313" key="3">
    <source>
        <dbReference type="EMBL" id="CAD8091607.1"/>
    </source>
</evidence>
<proteinExistence type="predicted"/>
<gene>
    <name evidence="3" type="ORF">PPRIM_AZ9-3.1.T0880155</name>
</gene>
<sequence>MDVSLKNQGQFNQILDRIRNYLNRVSKPDQCLIYEHMNLDQLMIAFFEIYFQKQQEHQQLRCNQKINYVGNHINQLEYQINHLQDNISSIHKQRDKLNEEIILKENELNFIDKQMKSIKISSPMTQQFQELIEGITMCKEKCDYLEEENQDFKKILIYERKKNNELKQHYQIVRDKYDQNLIKLQNLEQNGFEINQKMMKQLKIINDLRFFIKSQRNDAFQQITPRKRTFNEQLISAQYSLEDTQNQLIENLSQVISLKNTLAQINNKDLSESEKSFSPKQKNNHNSNDKILVSSTLRYKTHQNLGSSKFQKRLITESSENNKAFSELDEVEEDLNSDHKAVLMTDGMYIEEEMTPRQPWYYRSALPQQLSNKTESKNWEFGSERKRFKSKPSLASFTSNSSCMKGCTMTLKEEFQNIQQSQQSEQVIEDDEFKEKDTEVNNSYEIAQLVQQEQIISDSTILINRKHRSVQFADLNKKDNKYNAIKFIGVTICSIGVLCWGAKKLYQKYC</sequence>
<feature type="coiled-coil region" evidence="1">
    <location>
        <begin position="73"/>
        <end position="114"/>
    </location>
</feature>
<organism evidence="3 4">
    <name type="scientific">Paramecium primaurelia</name>
    <dbReference type="NCBI Taxonomy" id="5886"/>
    <lineage>
        <taxon>Eukaryota</taxon>
        <taxon>Sar</taxon>
        <taxon>Alveolata</taxon>
        <taxon>Ciliophora</taxon>
        <taxon>Intramacronucleata</taxon>
        <taxon>Oligohymenophorea</taxon>
        <taxon>Peniculida</taxon>
        <taxon>Parameciidae</taxon>
        <taxon>Paramecium</taxon>
    </lineage>
</organism>
<name>A0A8S1NET0_PARPR</name>
<evidence type="ECO:0000256" key="1">
    <source>
        <dbReference type="SAM" id="Coils"/>
    </source>
</evidence>
<dbReference type="AlphaFoldDB" id="A0A8S1NET0"/>
<reference evidence="3" key="1">
    <citation type="submission" date="2021-01" db="EMBL/GenBank/DDBJ databases">
        <authorList>
            <consortium name="Genoscope - CEA"/>
            <person name="William W."/>
        </authorList>
    </citation>
    <scope>NUCLEOTIDE SEQUENCE</scope>
</reference>
<evidence type="ECO:0000313" key="4">
    <source>
        <dbReference type="Proteomes" id="UP000688137"/>
    </source>
</evidence>
<keyword evidence="1" id="KW-0175">Coiled coil</keyword>
<protein>
    <submittedName>
        <fullName evidence="3">Uncharacterized protein</fullName>
    </submittedName>
</protein>